<evidence type="ECO:0000256" key="5">
    <source>
        <dbReference type="SAM" id="Phobius"/>
    </source>
</evidence>
<feature type="transmembrane region" description="Helical" evidence="5">
    <location>
        <begin position="245"/>
        <end position="269"/>
    </location>
</feature>
<dbReference type="OMA" id="HCSGWCN"/>
<evidence type="ECO:0008006" key="8">
    <source>
        <dbReference type="Google" id="ProtNLM"/>
    </source>
</evidence>
<evidence type="ECO:0000256" key="1">
    <source>
        <dbReference type="ARBA" id="ARBA00004141"/>
    </source>
</evidence>
<keyword evidence="4 5" id="KW-0472">Membrane</keyword>
<proteinExistence type="predicted"/>
<dbReference type="GO" id="GO:0016020">
    <property type="term" value="C:membrane"/>
    <property type="evidence" value="ECO:0007669"/>
    <property type="project" value="UniProtKB-SubCell"/>
</dbReference>
<comment type="caution">
    <text evidence="6">The sequence shown here is derived from an EMBL/GenBank/DDBJ whole genome shotgun (WGS) entry which is preliminary data.</text>
</comment>
<dbReference type="InterPro" id="IPR018499">
    <property type="entry name" value="Tetraspanin/Peripherin"/>
</dbReference>
<evidence type="ECO:0000256" key="4">
    <source>
        <dbReference type="ARBA" id="ARBA00023136"/>
    </source>
</evidence>
<keyword evidence="7" id="KW-1185">Reference proteome</keyword>
<evidence type="ECO:0000313" key="7">
    <source>
        <dbReference type="Proteomes" id="UP000688137"/>
    </source>
</evidence>
<dbReference type="AlphaFoldDB" id="A0A8S1JLS7"/>
<feature type="transmembrane region" description="Helical" evidence="5">
    <location>
        <begin position="12"/>
        <end position="32"/>
    </location>
</feature>
<organism evidence="6 7">
    <name type="scientific">Paramecium primaurelia</name>
    <dbReference type="NCBI Taxonomy" id="5886"/>
    <lineage>
        <taxon>Eukaryota</taxon>
        <taxon>Sar</taxon>
        <taxon>Alveolata</taxon>
        <taxon>Ciliophora</taxon>
        <taxon>Intramacronucleata</taxon>
        <taxon>Oligohymenophorea</taxon>
        <taxon>Peniculida</taxon>
        <taxon>Parameciidae</taxon>
        <taxon>Paramecium</taxon>
    </lineage>
</organism>
<accession>A0A8S1JLS7</accession>
<sequence>MIKCIKSVVKFSGNIIAAIGLVILCFGLFVLYNEVGLDYQDLYYNSADWLKTLQEYGFIIIGTVIFLIGCTGVHGARQKPKCQKTCLMIYQIGAITFFIICTSLAIFTLLYSNDIFGKECKGTVYFEEIDSQIKLADQLLCSSQCQCYITQETLNLNQKAFAGKNYTTQEDLQIKIKQVQKCPSYQIDQYAASAQVMQAAEKLLHCSGWCNPTKYYIFSDINDNSNEGQSCFKETKYFVESTGKIMGYILLGLGILFGLNVFLVILLCCKKENRNRIDYLMYET</sequence>
<comment type="subcellular location">
    <subcellularLocation>
        <location evidence="1">Membrane</location>
        <topology evidence="1">Multi-pass membrane protein</topology>
    </subcellularLocation>
</comment>
<dbReference type="EMBL" id="CAJJDM010000001">
    <property type="protein sequence ID" value="CAD8043022.1"/>
    <property type="molecule type" value="Genomic_DNA"/>
</dbReference>
<dbReference type="Proteomes" id="UP000688137">
    <property type="component" value="Unassembled WGS sequence"/>
</dbReference>
<reference evidence="6" key="1">
    <citation type="submission" date="2021-01" db="EMBL/GenBank/DDBJ databases">
        <authorList>
            <consortium name="Genoscope - CEA"/>
            <person name="William W."/>
        </authorList>
    </citation>
    <scope>NUCLEOTIDE SEQUENCE</scope>
</reference>
<gene>
    <name evidence="6" type="ORF">PPRIM_AZ9-3.1.T0040242</name>
</gene>
<keyword evidence="3 5" id="KW-1133">Transmembrane helix</keyword>
<name>A0A8S1JLS7_PARPR</name>
<evidence type="ECO:0000313" key="6">
    <source>
        <dbReference type="EMBL" id="CAD8043022.1"/>
    </source>
</evidence>
<feature type="transmembrane region" description="Helical" evidence="5">
    <location>
        <begin position="88"/>
        <end position="111"/>
    </location>
</feature>
<dbReference type="Pfam" id="PF00335">
    <property type="entry name" value="Tetraspanin"/>
    <property type="match status" value="1"/>
</dbReference>
<keyword evidence="2 5" id="KW-0812">Transmembrane</keyword>
<evidence type="ECO:0000256" key="2">
    <source>
        <dbReference type="ARBA" id="ARBA00022692"/>
    </source>
</evidence>
<evidence type="ECO:0000256" key="3">
    <source>
        <dbReference type="ARBA" id="ARBA00022989"/>
    </source>
</evidence>
<protein>
    <recommendedName>
        <fullName evidence="8">Tetraspanin family protein</fullName>
    </recommendedName>
</protein>
<feature type="transmembrane region" description="Helical" evidence="5">
    <location>
        <begin position="56"/>
        <end position="76"/>
    </location>
</feature>